<dbReference type="InterPro" id="IPR004722">
    <property type="entry name" value="DHOase"/>
</dbReference>
<dbReference type="InterPro" id="IPR011059">
    <property type="entry name" value="Metal-dep_hydrolase_composite"/>
</dbReference>
<dbReference type="PANTHER" id="PTHR43668:SF2">
    <property type="entry name" value="ALLANTOINASE"/>
    <property type="match status" value="1"/>
</dbReference>
<dbReference type="OrthoDB" id="9765462at2"/>
<sequence>MTTVLKSVTIVDPKGAHHNQCVDIHLEEGLIQAVGENLALPQDAQVIELPNAFVSPGWFDTSVVLGEPGYEAAETIANGLHTAASSGFTEIMVQPHTLPVADNAAVIHLLHQKALGQATAIHPIGALTMGSAGQALAELYDMQQAGAIAFGDYKKSMKNANLFKIALQYVQDFKGRVLAYSEDENLRGNGVVNEGSTATRLGLKGIPGLAEELQVARNLFLLEYTGGAIHIPTLSTAKSVALVREAKARGLNVTCSVAVAHLVLTDAVLESFDTRYKLSPPLRTAQDREALWEGLRDNTIDCITTDHHPVAIEGKKVEFDLALDGSIGLESAWGALAAVLPMDLIIEKLTAGRAIFGLPPAVIAPGAAVNLTLFTTAETGTFTADQIRSTSKNAALLGQPTRGKVLGIAREKHLIIN</sequence>
<dbReference type="RefSeq" id="WP_073362890.1">
    <property type="nucleotide sequence ID" value="NZ_FQVQ01000006.1"/>
</dbReference>
<dbReference type="GO" id="GO:0004038">
    <property type="term" value="F:allantoinase activity"/>
    <property type="evidence" value="ECO:0007669"/>
    <property type="project" value="TreeGrafter"/>
</dbReference>
<proteinExistence type="predicted"/>
<dbReference type="Gene3D" id="3.20.20.140">
    <property type="entry name" value="Metal-dependent hydrolases"/>
    <property type="match status" value="1"/>
</dbReference>
<dbReference type="Proteomes" id="UP000184147">
    <property type="component" value="Unassembled WGS sequence"/>
</dbReference>
<dbReference type="Pfam" id="PF12890">
    <property type="entry name" value="DHOase"/>
    <property type="match status" value="1"/>
</dbReference>
<evidence type="ECO:0000313" key="3">
    <source>
        <dbReference type="EMBL" id="SHF30862.1"/>
    </source>
</evidence>
<dbReference type="GO" id="GO:0005737">
    <property type="term" value="C:cytoplasm"/>
    <property type="evidence" value="ECO:0007669"/>
    <property type="project" value="TreeGrafter"/>
</dbReference>
<keyword evidence="1" id="KW-0665">Pyrimidine biosynthesis</keyword>
<dbReference type="SUPFAM" id="SSF51338">
    <property type="entry name" value="Composite domain of metallo-dependent hydrolases"/>
    <property type="match status" value="1"/>
</dbReference>
<dbReference type="SUPFAM" id="SSF51556">
    <property type="entry name" value="Metallo-dependent hydrolases"/>
    <property type="match status" value="1"/>
</dbReference>
<feature type="domain" description="Dihydroorotase catalytic" evidence="2">
    <location>
        <begin position="55"/>
        <end position="237"/>
    </location>
</feature>
<dbReference type="InterPro" id="IPR050138">
    <property type="entry name" value="DHOase/Allantoinase_Hydrolase"/>
</dbReference>
<protein>
    <submittedName>
        <fullName evidence="3">Dihydroorotase</fullName>
    </submittedName>
</protein>
<dbReference type="InterPro" id="IPR032466">
    <property type="entry name" value="Metal_Hydrolase"/>
</dbReference>
<reference evidence="3 4" key="1">
    <citation type="submission" date="2016-11" db="EMBL/GenBank/DDBJ databases">
        <authorList>
            <person name="Jaros S."/>
            <person name="Januszkiewicz K."/>
            <person name="Wedrychowicz H."/>
        </authorList>
    </citation>
    <scope>NUCLEOTIDE SEQUENCE [LARGE SCALE GENOMIC DNA]</scope>
    <source>
        <strain evidence="3 4">DSM 25660</strain>
    </source>
</reference>
<dbReference type="GO" id="GO:0006221">
    <property type="term" value="P:pyrimidine nucleotide biosynthetic process"/>
    <property type="evidence" value="ECO:0007669"/>
    <property type="project" value="UniProtKB-KW"/>
</dbReference>
<dbReference type="Gene3D" id="2.30.40.10">
    <property type="entry name" value="Urease, subunit C, domain 1"/>
    <property type="match status" value="1"/>
</dbReference>
<name>A0A1M5ALS6_9FLAO</name>
<evidence type="ECO:0000259" key="2">
    <source>
        <dbReference type="Pfam" id="PF12890"/>
    </source>
</evidence>
<evidence type="ECO:0000313" key="4">
    <source>
        <dbReference type="Proteomes" id="UP000184147"/>
    </source>
</evidence>
<dbReference type="GO" id="GO:0004151">
    <property type="term" value="F:dihydroorotase activity"/>
    <property type="evidence" value="ECO:0007669"/>
    <property type="project" value="InterPro"/>
</dbReference>
<accession>A0A1M5ALS6</accession>
<dbReference type="GO" id="GO:0046872">
    <property type="term" value="F:metal ion binding"/>
    <property type="evidence" value="ECO:0007669"/>
    <property type="project" value="InterPro"/>
</dbReference>
<evidence type="ECO:0000256" key="1">
    <source>
        <dbReference type="ARBA" id="ARBA00022975"/>
    </source>
</evidence>
<dbReference type="PANTHER" id="PTHR43668">
    <property type="entry name" value="ALLANTOINASE"/>
    <property type="match status" value="1"/>
</dbReference>
<organism evidence="3 4">
    <name type="scientific">Flavobacterium fontis</name>
    <dbReference type="NCBI Taxonomy" id="1124188"/>
    <lineage>
        <taxon>Bacteria</taxon>
        <taxon>Pseudomonadati</taxon>
        <taxon>Bacteroidota</taxon>
        <taxon>Flavobacteriia</taxon>
        <taxon>Flavobacteriales</taxon>
        <taxon>Flavobacteriaceae</taxon>
        <taxon>Flavobacterium</taxon>
    </lineage>
</organism>
<dbReference type="EMBL" id="FQVQ01000006">
    <property type="protein sequence ID" value="SHF30862.1"/>
    <property type="molecule type" value="Genomic_DNA"/>
</dbReference>
<dbReference type="AlphaFoldDB" id="A0A1M5ALS6"/>
<gene>
    <name evidence="3" type="ORF">SAMN05444377_106121</name>
</gene>
<dbReference type="CDD" id="cd01317">
    <property type="entry name" value="DHOase_IIa"/>
    <property type="match status" value="1"/>
</dbReference>
<dbReference type="STRING" id="1124188.SAMN05444377_106121"/>
<keyword evidence="4" id="KW-1185">Reference proteome</keyword>
<dbReference type="InterPro" id="IPR024403">
    <property type="entry name" value="DHOase_cat"/>
</dbReference>
<dbReference type="GO" id="GO:0006145">
    <property type="term" value="P:purine nucleobase catabolic process"/>
    <property type="evidence" value="ECO:0007669"/>
    <property type="project" value="TreeGrafter"/>
</dbReference>